<dbReference type="Proteomes" id="UP001063166">
    <property type="component" value="Unassembled WGS sequence"/>
</dbReference>
<sequence>MPHKVVVCGAGFLGTNIARNVAASRVQRPQIQLSSRNPDKIHKVLQHTIPSDRLLPPVPLDVTNPSTLPPAFSDANVVVSLVGVMHGSPKDFEDIQLRGAENVANAVKDVGAKLIHFSAIGADPQSDIPYWRTKGLAEDSILRICPDATILRPSLVFGPEDDFFNRFSRLSKYLPVLPVFGGGRALLQPVYVGDVARAVEILSRDDPDVRKETAGKIIEAGGPDVFTFRQLMELVLKYNHRYRPIISLPFQVGMLQGAVLERLPVNLFTITRSQVKQLQADNIVNPAASAGSISFKDLLEKFPHLSPGDNVMPNATDDKTDAAILTQGESTASTDRPFSVFTKREKWFIVGLISFAGIFSPLTANVYFPAIPAISIAFNKSTELINLTVTMYMVMQGIAPMYHRDRCWGYRRHLCPQRKRRFPWNIHSWTHDRSCYRTSNRWSAS</sequence>
<keyword evidence="4" id="KW-1185">Reference proteome</keyword>
<dbReference type="CDD" id="cd05271">
    <property type="entry name" value="NDUFA9_like_SDR_a"/>
    <property type="match status" value="1"/>
</dbReference>
<proteinExistence type="predicted"/>
<feature type="transmembrane region" description="Helical" evidence="1">
    <location>
        <begin position="347"/>
        <end position="368"/>
    </location>
</feature>
<evidence type="ECO:0000313" key="4">
    <source>
        <dbReference type="Proteomes" id="UP001063166"/>
    </source>
</evidence>
<keyword evidence="1" id="KW-0472">Membrane</keyword>
<keyword evidence="1" id="KW-1133">Transmembrane helix</keyword>
<dbReference type="Pfam" id="PF01370">
    <property type="entry name" value="Epimerase"/>
    <property type="match status" value="1"/>
</dbReference>
<evidence type="ECO:0000256" key="1">
    <source>
        <dbReference type="SAM" id="Phobius"/>
    </source>
</evidence>
<name>A0A9P3UK00_LYOSH</name>
<dbReference type="GO" id="GO:0005739">
    <property type="term" value="C:mitochondrion"/>
    <property type="evidence" value="ECO:0007669"/>
    <property type="project" value="TreeGrafter"/>
</dbReference>
<dbReference type="SUPFAM" id="SSF103473">
    <property type="entry name" value="MFS general substrate transporter"/>
    <property type="match status" value="1"/>
</dbReference>
<protein>
    <submittedName>
        <fullName evidence="3">NAD(P)H-binding</fullName>
    </submittedName>
</protein>
<dbReference type="PANTHER" id="PTHR12126:SF11">
    <property type="entry name" value="NADH DEHYDROGENASE [UBIQUINONE] 1 ALPHA SUBCOMPLEX SUBUNIT 9, MITOCHONDRIAL"/>
    <property type="match status" value="1"/>
</dbReference>
<dbReference type="SUPFAM" id="SSF51735">
    <property type="entry name" value="NAD(P)-binding Rossmann-fold domains"/>
    <property type="match status" value="1"/>
</dbReference>
<comment type="caution">
    <text evidence="3">The sequence shown here is derived from an EMBL/GenBank/DDBJ whole genome shotgun (WGS) entry which is preliminary data.</text>
</comment>
<dbReference type="AlphaFoldDB" id="A0A9P3UK00"/>
<evidence type="ECO:0000313" key="3">
    <source>
        <dbReference type="EMBL" id="GLB35922.1"/>
    </source>
</evidence>
<dbReference type="PANTHER" id="PTHR12126">
    <property type="entry name" value="NADH-UBIQUINONE OXIDOREDUCTASE 39 KDA SUBUNIT-RELATED"/>
    <property type="match status" value="1"/>
</dbReference>
<dbReference type="Gene3D" id="3.40.50.720">
    <property type="entry name" value="NAD(P)-binding Rossmann-like Domain"/>
    <property type="match status" value="1"/>
</dbReference>
<evidence type="ECO:0000259" key="2">
    <source>
        <dbReference type="Pfam" id="PF01370"/>
    </source>
</evidence>
<keyword evidence="1" id="KW-0812">Transmembrane</keyword>
<dbReference type="InterPro" id="IPR001509">
    <property type="entry name" value="Epimerase_deHydtase"/>
</dbReference>
<dbReference type="EMBL" id="BRPK01000003">
    <property type="protein sequence ID" value="GLB35922.1"/>
    <property type="molecule type" value="Genomic_DNA"/>
</dbReference>
<dbReference type="GO" id="GO:0044877">
    <property type="term" value="F:protein-containing complex binding"/>
    <property type="evidence" value="ECO:0007669"/>
    <property type="project" value="TreeGrafter"/>
</dbReference>
<dbReference type="InterPro" id="IPR051207">
    <property type="entry name" value="ComplexI_NDUFA9_subunit"/>
</dbReference>
<dbReference type="InterPro" id="IPR036259">
    <property type="entry name" value="MFS_trans_sf"/>
</dbReference>
<reference evidence="3" key="1">
    <citation type="submission" date="2022-07" db="EMBL/GenBank/DDBJ databases">
        <title>The genome of Lyophyllum shimeji provides insight into the initial evolution of ectomycorrhizal fungal genome.</title>
        <authorList>
            <person name="Kobayashi Y."/>
            <person name="Shibata T."/>
            <person name="Hirakawa H."/>
            <person name="Shigenobu S."/>
            <person name="Nishiyama T."/>
            <person name="Yamada A."/>
            <person name="Hasebe M."/>
            <person name="Kawaguchi M."/>
        </authorList>
    </citation>
    <scope>NUCLEOTIDE SEQUENCE</scope>
    <source>
        <strain evidence="3">AT787</strain>
    </source>
</reference>
<accession>A0A9P3UK00</accession>
<dbReference type="Gene3D" id="1.20.1720.10">
    <property type="entry name" value="Multidrug resistance protein D"/>
    <property type="match status" value="1"/>
</dbReference>
<feature type="domain" description="NAD-dependent epimerase/dehydratase" evidence="2">
    <location>
        <begin position="6"/>
        <end position="203"/>
    </location>
</feature>
<dbReference type="InterPro" id="IPR036291">
    <property type="entry name" value="NAD(P)-bd_dom_sf"/>
</dbReference>
<gene>
    <name evidence="3" type="ORF">LshimejAT787_0302100</name>
</gene>
<dbReference type="OrthoDB" id="275457at2759"/>
<organism evidence="3 4">
    <name type="scientific">Lyophyllum shimeji</name>
    <name type="common">Hon-shimeji</name>
    <name type="synonym">Tricholoma shimeji</name>
    <dbReference type="NCBI Taxonomy" id="47721"/>
    <lineage>
        <taxon>Eukaryota</taxon>
        <taxon>Fungi</taxon>
        <taxon>Dikarya</taxon>
        <taxon>Basidiomycota</taxon>
        <taxon>Agaricomycotina</taxon>
        <taxon>Agaricomycetes</taxon>
        <taxon>Agaricomycetidae</taxon>
        <taxon>Agaricales</taxon>
        <taxon>Tricholomatineae</taxon>
        <taxon>Lyophyllaceae</taxon>
        <taxon>Lyophyllum</taxon>
    </lineage>
</organism>